<accession>A0AA35KER5</accession>
<gene>
    <name evidence="1" type="ORF">PODLI_1B013030</name>
</gene>
<proteinExistence type="predicted"/>
<name>A0AA35KER5_9SAUR</name>
<evidence type="ECO:0000313" key="1">
    <source>
        <dbReference type="EMBL" id="CAI5776119.1"/>
    </source>
</evidence>
<dbReference type="AlphaFoldDB" id="A0AA35KER5"/>
<protein>
    <submittedName>
        <fullName evidence="1">Uncharacterized protein</fullName>
    </submittedName>
</protein>
<reference evidence="1" key="1">
    <citation type="submission" date="2022-12" db="EMBL/GenBank/DDBJ databases">
        <authorList>
            <person name="Alioto T."/>
            <person name="Alioto T."/>
            <person name="Gomez Garrido J."/>
        </authorList>
    </citation>
    <scope>NUCLEOTIDE SEQUENCE</scope>
</reference>
<sequence>MESQDAFWDAGAEVGHLASPSVPPVCWSSGRQVGGEAVQKRGVEACLQIPTVTAVRLLGRLLSRLSLLLAHTIIKEKLQFASQMGKVGLKFLWMCSRSSHPPRLQRQVACCRIGGEHQASIQVECTLRCKARAGLNGWHSFRSIRKSHPDSPHSETSCWAAKTRKLGNLLKA</sequence>
<organism evidence="1 2">
    <name type="scientific">Podarcis lilfordi</name>
    <name type="common">Lilford's wall lizard</name>
    <dbReference type="NCBI Taxonomy" id="74358"/>
    <lineage>
        <taxon>Eukaryota</taxon>
        <taxon>Metazoa</taxon>
        <taxon>Chordata</taxon>
        <taxon>Craniata</taxon>
        <taxon>Vertebrata</taxon>
        <taxon>Euteleostomi</taxon>
        <taxon>Lepidosauria</taxon>
        <taxon>Squamata</taxon>
        <taxon>Bifurcata</taxon>
        <taxon>Unidentata</taxon>
        <taxon>Episquamata</taxon>
        <taxon>Laterata</taxon>
        <taxon>Lacertibaenia</taxon>
        <taxon>Lacertidae</taxon>
        <taxon>Podarcis</taxon>
    </lineage>
</organism>
<keyword evidence="2" id="KW-1185">Reference proteome</keyword>
<dbReference type="EMBL" id="OX395130">
    <property type="protein sequence ID" value="CAI5776119.1"/>
    <property type="molecule type" value="Genomic_DNA"/>
</dbReference>
<dbReference type="Proteomes" id="UP001178461">
    <property type="component" value="Chromosome 5"/>
</dbReference>
<evidence type="ECO:0000313" key="2">
    <source>
        <dbReference type="Proteomes" id="UP001178461"/>
    </source>
</evidence>